<dbReference type="EMBL" id="JAIQUM010000037">
    <property type="protein sequence ID" value="MBZ5751695.1"/>
    <property type="molecule type" value="Genomic_DNA"/>
</dbReference>
<comment type="caution">
    <text evidence="1">The sequence shown here is derived from an EMBL/GenBank/DDBJ whole genome shotgun (WGS) entry which is preliminary data.</text>
</comment>
<sequence length="62" mass="7312">MGEKSAKQYNTRLENMLKYGIYDGETSVTPEIIEKIHQKYVNASGEYQRTIKYYLEYKNGLL</sequence>
<gene>
    <name evidence="1" type="ORF">K9V48_15935</name>
</gene>
<reference evidence="1" key="1">
    <citation type="submission" date="2024-05" db="EMBL/GenBank/DDBJ databases">
        <title>Metabacillus sp. nov., isolated from the rhizosphere soil of tomato plants.</title>
        <authorList>
            <person name="Ma R."/>
        </authorList>
    </citation>
    <scope>NUCLEOTIDE SEQUENCE</scope>
    <source>
        <strain evidence="1">DBTR6</strain>
    </source>
</reference>
<proteinExistence type="predicted"/>
<evidence type="ECO:0000313" key="2">
    <source>
        <dbReference type="Proteomes" id="UP001165287"/>
    </source>
</evidence>
<evidence type="ECO:0000313" key="1">
    <source>
        <dbReference type="EMBL" id="MBZ5751695.1"/>
    </source>
</evidence>
<keyword evidence="2" id="KW-1185">Reference proteome</keyword>
<accession>A0ABS7UTR8</accession>
<organism evidence="1 2">
    <name type="scientific">Metabacillus rhizolycopersici</name>
    <dbReference type="NCBI Taxonomy" id="2875709"/>
    <lineage>
        <taxon>Bacteria</taxon>
        <taxon>Bacillati</taxon>
        <taxon>Bacillota</taxon>
        <taxon>Bacilli</taxon>
        <taxon>Bacillales</taxon>
        <taxon>Bacillaceae</taxon>
        <taxon>Metabacillus</taxon>
    </lineage>
</organism>
<name>A0ABS7UTR8_9BACI</name>
<protein>
    <submittedName>
        <fullName evidence="1">Uncharacterized protein</fullName>
    </submittedName>
</protein>
<dbReference type="Proteomes" id="UP001165287">
    <property type="component" value="Unassembled WGS sequence"/>
</dbReference>
<dbReference type="RefSeq" id="WP_224140019.1">
    <property type="nucleotide sequence ID" value="NZ_JAIQUM010000037.1"/>
</dbReference>